<dbReference type="SUPFAM" id="SSF55729">
    <property type="entry name" value="Acyl-CoA N-acyltransferases (Nat)"/>
    <property type="match status" value="1"/>
</dbReference>
<dbReference type="Proteomes" id="UP000310541">
    <property type="component" value="Unassembled WGS sequence"/>
</dbReference>
<dbReference type="InterPro" id="IPR016181">
    <property type="entry name" value="Acyl_CoA_acyltransferase"/>
</dbReference>
<dbReference type="GO" id="GO:0016747">
    <property type="term" value="F:acyltransferase activity, transferring groups other than amino-acyl groups"/>
    <property type="evidence" value="ECO:0007669"/>
    <property type="project" value="InterPro"/>
</dbReference>
<dbReference type="InterPro" id="IPR000182">
    <property type="entry name" value="GNAT_dom"/>
</dbReference>
<protein>
    <submittedName>
        <fullName evidence="4">GNAT family N-acetyltransferase</fullName>
    </submittedName>
</protein>
<evidence type="ECO:0000256" key="2">
    <source>
        <dbReference type="ARBA" id="ARBA00023315"/>
    </source>
</evidence>
<dbReference type="Pfam" id="PF00583">
    <property type="entry name" value="Acetyltransf_1"/>
    <property type="match status" value="1"/>
</dbReference>
<keyword evidence="1 4" id="KW-0808">Transferase</keyword>
<evidence type="ECO:0000256" key="1">
    <source>
        <dbReference type="ARBA" id="ARBA00022679"/>
    </source>
</evidence>
<keyword evidence="2" id="KW-0012">Acyltransferase</keyword>
<dbReference type="Gene3D" id="3.40.630.30">
    <property type="match status" value="1"/>
</dbReference>
<dbReference type="PANTHER" id="PTHR43420:SF47">
    <property type="entry name" value="N-ACETYLTRANSFERASE DOMAIN-CONTAINING PROTEIN"/>
    <property type="match status" value="1"/>
</dbReference>
<name>A0A4U1MJZ8_9BACL</name>
<dbReference type="PANTHER" id="PTHR43420">
    <property type="entry name" value="ACETYLTRANSFERASE"/>
    <property type="match status" value="1"/>
</dbReference>
<dbReference type="InterPro" id="IPR050680">
    <property type="entry name" value="YpeA/RimI_acetyltransf"/>
</dbReference>
<dbReference type="PROSITE" id="PS51186">
    <property type="entry name" value="GNAT"/>
    <property type="match status" value="1"/>
</dbReference>
<evidence type="ECO:0000313" key="5">
    <source>
        <dbReference type="Proteomes" id="UP000310541"/>
    </source>
</evidence>
<sequence>MKGIEIKPLLVSDADSIPALTETGVRRDVFPFTIYSSPKYNLFVKNAMVNNSDVKFFGAYMRNHFLGFAEWRTQKEALFLNNIAILEGERGLGVGSLLYDHGLSTLKTPSMKSLALDVFEGNTRAISWYEKMGYEIHDLTYWYVAQQRAKPAGEEVNYQVINKEQADEHHQKYGFSMLTIETRQGQYSTGRITDNCFRIGEEGIVDQDLMGALYELDQNRKLLVLSKHPNIEGFEKLSTSHRMRVSLTHQMGGEYDYQNT</sequence>
<evidence type="ECO:0000259" key="3">
    <source>
        <dbReference type="PROSITE" id="PS51186"/>
    </source>
</evidence>
<feature type="domain" description="N-acetyltransferase" evidence="3">
    <location>
        <begin position="4"/>
        <end position="153"/>
    </location>
</feature>
<dbReference type="OrthoDB" id="794462at2"/>
<proteinExistence type="predicted"/>
<reference evidence="4 5" key="1">
    <citation type="submission" date="2019-04" db="EMBL/GenBank/DDBJ databases">
        <title>Genome sequence of Bacillus hwajinpoensis strain Y2.</title>
        <authorList>
            <person name="Fair J.L."/>
            <person name="Maclea K.S."/>
        </authorList>
    </citation>
    <scope>NUCLEOTIDE SEQUENCE [LARGE SCALE GENOMIC DNA]</scope>
    <source>
        <strain evidence="4 5">Y2</strain>
    </source>
</reference>
<comment type="caution">
    <text evidence="4">The sequence shown here is derived from an EMBL/GenBank/DDBJ whole genome shotgun (WGS) entry which is preliminary data.</text>
</comment>
<dbReference type="RefSeq" id="WP_136946886.1">
    <property type="nucleotide sequence ID" value="NZ_SWFM01000002.1"/>
</dbReference>
<gene>
    <name evidence="4" type="ORF">FBF83_09370</name>
</gene>
<evidence type="ECO:0000313" key="4">
    <source>
        <dbReference type="EMBL" id="TKD70812.1"/>
    </source>
</evidence>
<dbReference type="CDD" id="cd04301">
    <property type="entry name" value="NAT_SF"/>
    <property type="match status" value="1"/>
</dbReference>
<accession>A0A4U1MJZ8</accession>
<dbReference type="AlphaFoldDB" id="A0A4U1MJZ8"/>
<organism evidence="4 5">
    <name type="scientific">Guptibacillus hwajinpoensis</name>
    <dbReference type="NCBI Taxonomy" id="208199"/>
    <lineage>
        <taxon>Bacteria</taxon>
        <taxon>Bacillati</taxon>
        <taxon>Bacillota</taxon>
        <taxon>Bacilli</taxon>
        <taxon>Bacillales</taxon>
        <taxon>Guptibacillaceae</taxon>
        <taxon>Guptibacillus</taxon>
    </lineage>
</organism>
<dbReference type="EMBL" id="SWFM01000002">
    <property type="protein sequence ID" value="TKD70812.1"/>
    <property type="molecule type" value="Genomic_DNA"/>
</dbReference>